<keyword evidence="11" id="KW-1185">Reference proteome</keyword>
<dbReference type="PANTHER" id="PTHR30294">
    <property type="entry name" value="MEMBRANE COMPONENT OF ABC TRANSPORTER YHHJ-RELATED"/>
    <property type="match status" value="1"/>
</dbReference>
<evidence type="ECO:0000256" key="4">
    <source>
        <dbReference type="ARBA" id="ARBA00022475"/>
    </source>
</evidence>
<dbReference type="RefSeq" id="WP_039103598.1">
    <property type="nucleotide sequence ID" value="NZ_CAMKYU010000012.1"/>
</dbReference>
<keyword evidence="5 8" id="KW-0812">Transmembrane</keyword>
<feature type="transmembrane region" description="Helical" evidence="8">
    <location>
        <begin position="257"/>
        <end position="279"/>
    </location>
</feature>
<dbReference type="PANTHER" id="PTHR30294:SF47">
    <property type="entry name" value="INNER MEMBRANE TRANSPORT PERMEASE YHHJ"/>
    <property type="match status" value="1"/>
</dbReference>
<evidence type="ECO:0000256" key="1">
    <source>
        <dbReference type="ARBA" id="ARBA00004651"/>
    </source>
</evidence>
<dbReference type="HOGENOM" id="CLU_039483_8_1_6"/>
<evidence type="ECO:0000259" key="9">
    <source>
        <dbReference type="PROSITE" id="PS51012"/>
    </source>
</evidence>
<dbReference type="EMBL" id="CP009056">
    <property type="protein sequence ID" value="AJA44218.1"/>
    <property type="molecule type" value="Genomic_DNA"/>
</dbReference>
<dbReference type="OrthoDB" id="9808686at2"/>
<dbReference type="GO" id="GO:0043190">
    <property type="term" value="C:ATP-binding cassette (ABC) transporter complex"/>
    <property type="evidence" value="ECO:0007669"/>
    <property type="project" value="InterPro"/>
</dbReference>
<gene>
    <name evidence="10" type="ORF">FPB0191_00380</name>
</gene>
<dbReference type="InterPro" id="IPR013525">
    <property type="entry name" value="ABC2_TM"/>
</dbReference>
<feature type="transmembrane region" description="Helical" evidence="8">
    <location>
        <begin position="286"/>
        <end position="303"/>
    </location>
</feature>
<comment type="similarity">
    <text evidence="2 8">Belongs to the ABC-2 integral membrane protein family.</text>
</comment>
<keyword evidence="7 8" id="KW-0472">Membrane</keyword>
<dbReference type="PROSITE" id="PS51012">
    <property type="entry name" value="ABC_TM2"/>
    <property type="match status" value="1"/>
</dbReference>
<feature type="transmembrane region" description="Helical" evidence="8">
    <location>
        <begin position="176"/>
        <end position="200"/>
    </location>
</feature>
<evidence type="ECO:0000313" key="10">
    <source>
        <dbReference type="EMBL" id="AJA44218.1"/>
    </source>
</evidence>
<evidence type="ECO:0000256" key="2">
    <source>
        <dbReference type="ARBA" id="ARBA00007783"/>
    </source>
</evidence>
<evidence type="ECO:0000256" key="5">
    <source>
        <dbReference type="ARBA" id="ARBA00022692"/>
    </source>
</evidence>
<feature type="transmembrane region" description="Helical" evidence="8">
    <location>
        <begin position="346"/>
        <end position="367"/>
    </location>
</feature>
<evidence type="ECO:0000256" key="8">
    <source>
        <dbReference type="RuleBase" id="RU361157"/>
    </source>
</evidence>
<evidence type="ECO:0000256" key="6">
    <source>
        <dbReference type="ARBA" id="ARBA00022989"/>
    </source>
</evidence>
<evidence type="ECO:0000313" key="11">
    <source>
        <dbReference type="Proteomes" id="UP000030901"/>
    </source>
</evidence>
<dbReference type="KEGG" id="fpp:FPB0191_00380"/>
<dbReference type="InterPro" id="IPR000412">
    <property type="entry name" value="ABC_2_transport"/>
</dbReference>
<dbReference type="AlphaFoldDB" id="A0A0A7RY83"/>
<dbReference type="Proteomes" id="UP000030901">
    <property type="component" value="Chromosome"/>
</dbReference>
<name>A0A0A7RY83_FRIPE</name>
<dbReference type="InterPro" id="IPR051449">
    <property type="entry name" value="ABC-2_transporter_component"/>
</dbReference>
<organism evidence="10 11">
    <name type="scientific">Frischella perrara</name>
    <dbReference type="NCBI Taxonomy" id="1267021"/>
    <lineage>
        <taxon>Bacteria</taxon>
        <taxon>Pseudomonadati</taxon>
        <taxon>Pseudomonadota</taxon>
        <taxon>Gammaproteobacteria</taxon>
        <taxon>Orbales</taxon>
        <taxon>Orbaceae</taxon>
        <taxon>Frischella</taxon>
    </lineage>
</organism>
<protein>
    <recommendedName>
        <fullName evidence="8">Transport permease protein</fullName>
    </recommendedName>
</protein>
<comment type="caution">
    <text evidence="8">Lacks conserved residue(s) required for the propagation of feature annotation.</text>
</comment>
<dbReference type="InterPro" id="IPR047817">
    <property type="entry name" value="ABC2_TM_bact-type"/>
</dbReference>
<keyword evidence="4 8" id="KW-1003">Cell membrane</keyword>
<reference evidence="10 11" key="1">
    <citation type="journal article" date="2014" name="Appl. Environ. Microbiol.">
        <title>Gut symbionts from distinct hosts exhibit genotoxic activity via divergent colibactin biosynthetic pathways.</title>
        <authorList>
            <person name="Engel P."/>
            <person name="Vizcaino M.I."/>
            <person name="Crawford J.M."/>
        </authorList>
    </citation>
    <scope>NUCLEOTIDE SEQUENCE [LARGE SCALE GENOMIC DNA]</scope>
    <source>
        <strain evidence="10 11">PEB0191</strain>
    </source>
</reference>
<evidence type="ECO:0000256" key="7">
    <source>
        <dbReference type="ARBA" id="ARBA00023136"/>
    </source>
</evidence>
<sequence length="376" mass="41808">MQSFINIFRLGVKELWGLLRDPIMLILIAYCFTIDIYSAATATSDSLNRATIAVVDEDDSQLSQQIISAFYPPMFIKPAKVYSMDEVDAGMDTGNYTFSLNIPPNFQRDVLNNMRPEIQLNVDATRMGQAFVGNGYITQMINDEVNQFVNRYRANTSLPVNIQVRAMFNPNLTRSWFGSVMEIINIVTTLSIILTGAALMREREHGTIDHLLSMPVTPFEIMMSKIWSMGLVVLVSTWGALLLVVQLWLGVPIAGSVTLFLIGAALHLFVTTSLGILLATIARSTAQFAMLLILILLPLQMLSGGSTPRESMPEIVQQIMMFAPTTHFVELGQAILYRGAGLNVVWVPYVWLLGIGVVFFTFSLMRFRKSIASMGS</sequence>
<dbReference type="Pfam" id="PF12698">
    <property type="entry name" value="ABC2_membrane_3"/>
    <property type="match status" value="1"/>
</dbReference>
<dbReference type="PRINTS" id="PR00164">
    <property type="entry name" value="ABC2TRNSPORT"/>
</dbReference>
<feature type="domain" description="ABC transmembrane type-2" evidence="9">
    <location>
        <begin position="134"/>
        <end position="370"/>
    </location>
</feature>
<keyword evidence="3 8" id="KW-0813">Transport</keyword>
<comment type="subcellular location">
    <subcellularLocation>
        <location evidence="8">Cell inner membrane</location>
        <topology evidence="8">Multi-pass membrane protein</topology>
    </subcellularLocation>
    <subcellularLocation>
        <location evidence="1">Cell membrane</location>
        <topology evidence="1">Multi-pass membrane protein</topology>
    </subcellularLocation>
</comment>
<dbReference type="STRING" id="1267021.FPB0191_00380"/>
<evidence type="ECO:0000256" key="3">
    <source>
        <dbReference type="ARBA" id="ARBA00022448"/>
    </source>
</evidence>
<keyword evidence="6 8" id="KW-1133">Transmembrane helix</keyword>
<dbReference type="Gene3D" id="3.40.1710.10">
    <property type="entry name" value="abc type-2 transporter like domain"/>
    <property type="match status" value="1"/>
</dbReference>
<proteinExistence type="inferred from homology"/>
<dbReference type="GO" id="GO:0140359">
    <property type="term" value="F:ABC-type transporter activity"/>
    <property type="evidence" value="ECO:0007669"/>
    <property type="project" value="InterPro"/>
</dbReference>
<feature type="transmembrane region" description="Helical" evidence="8">
    <location>
        <begin position="231"/>
        <end position="251"/>
    </location>
</feature>
<accession>A0A0A7RY83</accession>